<dbReference type="GO" id="GO:0005777">
    <property type="term" value="C:peroxisome"/>
    <property type="evidence" value="ECO:0007669"/>
    <property type="project" value="TreeGrafter"/>
</dbReference>
<organism evidence="5">
    <name type="scientific">Arion vulgaris</name>
    <dbReference type="NCBI Taxonomy" id="1028688"/>
    <lineage>
        <taxon>Eukaryota</taxon>
        <taxon>Metazoa</taxon>
        <taxon>Spiralia</taxon>
        <taxon>Lophotrochozoa</taxon>
        <taxon>Mollusca</taxon>
        <taxon>Gastropoda</taxon>
        <taxon>Heterobranchia</taxon>
        <taxon>Euthyneura</taxon>
        <taxon>Panpulmonata</taxon>
        <taxon>Eupulmonata</taxon>
        <taxon>Stylommatophora</taxon>
        <taxon>Helicina</taxon>
        <taxon>Arionoidea</taxon>
        <taxon>Arionidae</taxon>
        <taxon>Arion</taxon>
    </lineage>
</organism>
<dbReference type="Gene3D" id="1.10.275.20">
    <property type="entry name" value="Choline/Carnitine o-acyltransferase"/>
    <property type="match status" value="1"/>
</dbReference>
<dbReference type="GO" id="GO:0008458">
    <property type="term" value="F:carnitine O-octanoyltransferase activity"/>
    <property type="evidence" value="ECO:0007669"/>
    <property type="project" value="TreeGrafter"/>
</dbReference>
<evidence type="ECO:0000256" key="1">
    <source>
        <dbReference type="ARBA" id="ARBA00005005"/>
    </source>
</evidence>
<evidence type="ECO:0000256" key="3">
    <source>
        <dbReference type="ARBA" id="ARBA00048999"/>
    </source>
</evidence>
<dbReference type="Pfam" id="PF00755">
    <property type="entry name" value="Carn_acyltransf"/>
    <property type="match status" value="1"/>
</dbReference>
<feature type="non-terminal residue" evidence="5">
    <location>
        <position position="1"/>
    </location>
</feature>
<keyword evidence="2" id="KW-0012">Acyltransferase</keyword>
<evidence type="ECO:0000313" key="5">
    <source>
        <dbReference type="EMBL" id="CEK64922.1"/>
    </source>
</evidence>
<feature type="non-terminal residue" evidence="5">
    <location>
        <position position="245"/>
    </location>
</feature>
<dbReference type="UniPathway" id="UPA00659"/>
<dbReference type="InterPro" id="IPR039551">
    <property type="entry name" value="Cho/carn_acyl_trans"/>
</dbReference>
<dbReference type="PANTHER" id="PTHR22589:SF67">
    <property type="entry name" value="PEROXISOMAL CARNITINE O-OCTANOYLTRANSFERASE"/>
    <property type="match status" value="1"/>
</dbReference>
<dbReference type="InterPro" id="IPR000542">
    <property type="entry name" value="Carn_acyl_trans"/>
</dbReference>
<gene>
    <name evidence="5" type="primary">ORF53343</name>
</gene>
<dbReference type="EMBL" id="HACG01018057">
    <property type="protein sequence ID" value="CEK64922.1"/>
    <property type="molecule type" value="Transcribed_RNA"/>
</dbReference>
<dbReference type="InterPro" id="IPR010569">
    <property type="entry name" value="Myotubularin-like_Pase_dom"/>
</dbReference>
<dbReference type="PROSITE" id="PS51339">
    <property type="entry name" value="PPASE_MYOTUBULARIN"/>
    <property type="match status" value="1"/>
</dbReference>
<dbReference type="SUPFAM" id="SSF52777">
    <property type="entry name" value="CoA-dependent acyltransferases"/>
    <property type="match status" value="1"/>
</dbReference>
<dbReference type="InterPro" id="IPR042231">
    <property type="entry name" value="Cho/carn_acyl_trans_2"/>
</dbReference>
<dbReference type="Gene3D" id="3.30.559.70">
    <property type="entry name" value="Choline/Carnitine o-acyltransferase, domain 2"/>
    <property type="match status" value="1"/>
</dbReference>
<name>A0A0B6Z987_9EUPU</name>
<keyword evidence="2" id="KW-0808">Transferase</keyword>
<dbReference type="AlphaFoldDB" id="A0A0B6Z987"/>
<protein>
    <recommendedName>
        <fullName evidence="4">Myotubularin phosphatase domain-containing protein</fullName>
    </recommendedName>
</protein>
<comment type="catalytic activity">
    <reaction evidence="3">
        <text>4,8-dimethylnonanoyl-CoA + (R)-carnitine = O-4,8-dimethylnonanoyl-(R)-carnitine + CoA</text>
        <dbReference type="Rhea" id="RHEA:44860"/>
        <dbReference type="ChEBI" id="CHEBI:16347"/>
        <dbReference type="ChEBI" id="CHEBI:57287"/>
        <dbReference type="ChEBI" id="CHEBI:77061"/>
        <dbReference type="ChEBI" id="CHEBI:84654"/>
    </reaction>
</comment>
<evidence type="ECO:0000259" key="4">
    <source>
        <dbReference type="PROSITE" id="PS51339"/>
    </source>
</evidence>
<evidence type="ECO:0000256" key="2">
    <source>
        <dbReference type="ARBA" id="ARBA00023315"/>
    </source>
</evidence>
<dbReference type="PANTHER" id="PTHR22589">
    <property type="entry name" value="CARNITINE O-ACYLTRANSFERASE"/>
    <property type="match status" value="1"/>
</dbReference>
<reference evidence="5" key="1">
    <citation type="submission" date="2014-12" db="EMBL/GenBank/DDBJ databases">
        <title>Insight into the proteome of Arion vulgaris.</title>
        <authorList>
            <person name="Aradska J."/>
            <person name="Bulat T."/>
            <person name="Smidak R."/>
            <person name="Sarate P."/>
            <person name="Gangsoo J."/>
            <person name="Sialana F."/>
            <person name="Bilban M."/>
            <person name="Lubec G."/>
        </authorList>
    </citation>
    <scope>NUCLEOTIDE SEQUENCE</scope>
    <source>
        <tissue evidence="5">Skin</tissue>
    </source>
</reference>
<feature type="domain" description="Myotubularin phosphatase" evidence="4">
    <location>
        <begin position="1"/>
        <end position="245"/>
    </location>
</feature>
<proteinExistence type="predicted"/>
<dbReference type="GO" id="GO:0006635">
    <property type="term" value="P:fatty acid beta-oxidation"/>
    <property type="evidence" value="ECO:0007669"/>
    <property type="project" value="UniProtKB-UniPathway"/>
</dbReference>
<accession>A0A0B6Z987</accession>
<dbReference type="InterPro" id="IPR042572">
    <property type="entry name" value="Carn_acyl_trans_N"/>
</dbReference>
<sequence length="245" mass="28355">VRPLVTDDEYTKTELIVKQFAAGDGKYLHEKLQDRARSKRNWLEQWWEDEAYLKIRLPRPKVNMACPGPYGDFWPSLPGSQIPRQALSLYYLLKFWDYVCKEKQKPIKDGKGRPQCMYQFRSIFNTCNIPGVHRDSLVHYFKTDPEGKCPSHITVASKGHFFIMDTLDGSGEILTPPELQLQLQKVRDRSFLLGDAQGVNYLTTEERTRWAQVRSQLVAIHPQNNKVLEKIQSSVIAVCLEDGDR</sequence>
<comment type="pathway">
    <text evidence="1">Lipid metabolism; fatty acid beta-oxidation.</text>
</comment>